<feature type="transmembrane region" description="Helical" evidence="3">
    <location>
        <begin position="535"/>
        <end position="562"/>
    </location>
</feature>
<dbReference type="PANTHER" id="PTHR31323:SF1">
    <property type="entry name" value="MECHANOSENSITIVE ION CHANNEL PROTEIN"/>
    <property type="match status" value="1"/>
</dbReference>
<keyword evidence="6" id="KW-1185">Reference proteome</keyword>
<dbReference type="GO" id="GO:0005509">
    <property type="term" value="F:calcium ion binding"/>
    <property type="evidence" value="ECO:0007669"/>
    <property type="project" value="InterPro"/>
</dbReference>
<evidence type="ECO:0000256" key="1">
    <source>
        <dbReference type="ARBA" id="ARBA00022837"/>
    </source>
</evidence>
<evidence type="ECO:0000256" key="2">
    <source>
        <dbReference type="SAM" id="MobiDB-lite"/>
    </source>
</evidence>
<evidence type="ECO:0000313" key="5">
    <source>
        <dbReference type="EMBL" id="EKM59449.1"/>
    </source>
</evidence>
<dbReference type="InterPro" id="IPR010920">
    <property type="entry name" value="LSM_dom_sf"/>
</dbReference>
<dbReference type="InterPro" id="IPR002048">
    <property type="entry name" value="EF_hand_dom"/>
</dbReference>
<dbReference type="OrthoDB" id="544685at2759"/>
<dbReference type="SMART" id="SM00054">
    <property type="entry name" value="EFh"/>
    <property type="match status" value="1"/>
</dbReference>
<keyword evidence="3" id="KW-0472">Membrane</keyword>
<dbReference type="GO" id="GO:0005262">
    <property type="term" value="F:calcium channel activity"/>
    <property type="evidence" value="ECO:0007669"/>
    <property type="project" value="TreeGrafter"/>
</dbReference>
<evidence type="ECO:0000259" key="4">
    <source>
        <dbReference type="PROSITE" id="PS50222"/>
    </source>
</evidence>
<dbReference type="RefSeq" id="XP_007392010.1">
    <property type="nucleotide sequence ID" value="XM_007391948.1"/>
</dbReference>
<dbReference type="EMBL" id="JH930469">
    <property type="protein sequence ID" value="EKM59449.1"/>
    <property type="molecule type" value="Genomic_DNA"/>
</dbReference>
<dbReference type="GO" id="GO:0016020">
    <property type="term" value="C:membrane"/>
    <property type="evidence" value="ECO:0007669"/>
    <property type="project" value="InterPro"/>
</dbReference>
<accession>K5WJY5</accession>
<dbReference type="PANTHER" id="PTHR31323">
    <property type="entry name" value="MECHANOSENSITIVE ION CHANNEL PROTEIN MSY2"/>
    <property type="match status" value="1"/>
</dbReference>
<dbReference type="Pfam" id="PF25886">
    <property type="entry name" value="Msy1"/>
    <property type="match status" value="1"/>
</dbReference>
<evidence type="ECO:0000313" key="6">
    <source>
        <dbReference type="Proteomes" id="UP000008370"/>
    </source>
</evidence>
<dbReference type="SUPFAM" id="SSF50182">
    <property type="entry name" value="Sm-like ribonucleoproteins"/>
    <property type="match status" value="1"/>
</dbReference>
<dbReference type="InterPro" id="IPR058650">
    <property type="entry name" value="Msy1/2-like"/>
</dbReference>
<dbReference type="KEGG" id="pco:PHACADRAFT_86174"/>
<gene>
    <name evidence="5" type="ORF">PHACADRAFT_86174</name>
</gene>
<feature type="region of interest" description="Disordered" evidence="2">
    <location>
        <begin position="304"/>
        <end position="350"/>
    </location>
</feature>
<feature type="compositionally biased region" description="Basic residues" evidence="2">
    <location>
        <begin position="823"/>
        <end position="833"/>
    </location>
</feature>
<feature type="transmembrane region" description="Helical" evidence="3">
    <location>
        <begin position="84"/>
        <end position="113"/>
    </location>
</feature>
<dbReference type="PROSITE" id="PS50222">
    <property type="entry name" value="EF_HAND_2"/>
    <property type="match status" value="1"/>
</dbReference>
<feature type="compositionally biased region" description="Polar residues" evidence="2">
    <location>
        <begin position="785"/>
        <end position="803"/>
    </location>
</feature>
<feature type="compositionally biased region" description="Basic and acidic residues" evidence="2">
    <location>
        <begin position="1"/>
        <end position="10"/>
    </location>
</feature>
<evidence type="ECO:0000256" key="3">
    <source>
        <dbReference type="SAM" id="Phobius"/>
    </source>
</evidence>
<feature type="compositionally biased region" description="Basic and acidic residues" evidence="2">
    <location>
        <begin position="23"/>
        <end position="33"/>
    </location>
</feature>
<keyword evidence="1" id="KW-0106">Calcium</keyword>
<feature type="region of interest" description="Disordered" evidence="2">
    <location>
        <begin position="374"/>
        <end position="411"/>
    </location>
</feature>
<feature type="transmembrane region" description="Helical" evidence="3">
    <location>
        <begin position="230"/>
        <end position="252"/>
    </location>
</feature>
<dbReference type="PROSITE" id="PS00018">
    <property type="entry name" value="EF_HAND_1"/>
    <property type="match status" value="1"/>
</dbReference>
<feature type="region of interest" description="Disordered" evidence="2">
    <location>
        <begin position="783"/>
        <end position="841"/>
    </location>
</feature>
<feature type="compositionally biased region" description="Polar residues" evidence="2">
    <location>
        <begin position="384"/>
        <end position="397"/>
    </location>
</feature>
<feature type="compositionally biased region" description="Basic and acidic residues" evidence="2">
    <location>
        <begin position="335"/>
        <end position="346"/>
    </location>
</feature>
<feature type="transmembrane region" description="Helical" evidence="3">
    <location>
        <begin position="142"/>
        <end position="168"/>
    </location>
</feature>
<feature type="compositionally biased region" description="Polar residues" evidence="2">
    <location>
        <begin position="304"/>
        <end position="330"/>
    </location>
</feature>
<dbReference type="STRING" id="650164.K5WJY5"/>
<feature type="region of interest" description="Disordered" evidence="2">
    <location>
        <begin position="1"/>
        <end position="51"/>
    </location>
</feature>
<dbReference type="GO" id="GO:0006874">
    <property type="term" value="P:intracellular calcium ion homeostasis"/>
    <property type="evidence" value="ECO:0007669"/>
    <property type="project" value="TreeGrafter"/>
</dbReference>
<dbReference type="Pfam" id="PF13405">
    <property type="entry name" value="EF-hand_6"/>
    <property type="match status" value="1"/>
</dbReference>
<name>K5WJY5_PHACS</name>
<dbReference type="InterPro" id="IPR018247">
    <property type="entry name" value="EF_Hand_1_Ca_BS"/>
</dbReference>
<dbReference type="Proteomes" id="UP000008370">
    <property type="component" value="Unassembled WGS sequence"/>
</dbReference>
<protein>
    <recommendedName>
        <fullName evidence="4">EF-hand domain-containing protein</fullName>
    </recommendedName>
</protein>
<dbReference type="Pfam" id="PF00924">
    <property type="entry name" value="MS_channel_2nd"/>
    <property type="match status" value="1"/>
</dbReference>
<dbReference type="InParanoid" id="K5WJY5"/>
<dbReference type="InterPro" id="IPR011992">
    <property type="entry name" value="EF-hand-dom_pair"/>
</dbReference>
<keyword evidence="3" id="KW-0812">Transmembrane</keyword>
<keyword evidence="3" id="KW-1133">Transmembrane helix</keyword>
<dbReference type="GeneID" id="18920534"/>
<organism evidence="5 6">
    <name type="scientific">Phanerochaete carnosa (strain HHB-10118-sp)</name>
    <name type="common">White-rot fungus</name>
    <name type="synonym">Peniophora carnosa</name>
    <dbReference type="NCBI Taxonomy" id="650164"/>
    <lineage>
        <taxon>Eukaryota</taxon>
        <taxon>Fungi</taxon>
        <taxon>Dikarya</taxon>
        <taxon>Basidiomycota</taxon>
        <taxon>Agaricomycotina</taxon>
        <taxon>Agaricomycetes</taxon>
        <taxon>Polyporales</taxon>
        <taxon>Phanerochaetaceae</taxon>
        <taxon>Phanerochaete</taxon>
    </lineage>
</organism>
<reference evidence="5 6" key="1">
    <citation type="journal article" date="2012" name="BMC Genomics">
        <title>Comparative genomics of the white-rot fungi, Phanerochaete carnosa and P. chrysosporium, to elucidate the genetic basis of the distinct wood types they colonize.</title>
        <authorList>
            <person name="Suzuki H."/>
            <person name="MacDonald J."/>
            <person name="Syed K."/>
            <person name="Salamov A."/>
            <person name="Hori C."/>
            <person name="Aerts A."/>
            <person name="Henrissat B."/>
            <person name="Wiebenga A."/>
            <person name="vanKuyk P.A."/>
            <person name="Barry K."/>
            <person name="Lindquist E."/>
            <person name="LaButti K."/>
            <person name="Lapidus A."/>
            <person name="Lucas S."/>
            <person name="Coutinho P."/>
            <person name="Gong Y."/>
            <person name="Samejima M."/>
            <person name="Mahadevan R."/>
            <person name="Abou-Zaid M."/>
            <person name="de Vries R.P."/>
            <person name="Igarashi K."/>
            <person name="Yadav J.S."/>
            <person name="Grigoriev I.V."/>
            <person name="Master E.R."/>
        </authorList>
    </citation>
    <scope>NUCLEOTIDE SEQUENCE [LARGE SCALE GENOMIC DNA]</scope>
    <source>
        <strain evidence="5 6">HHB-10118-sp</strain>
    </source>
</reference>
<dbReference type="AlphaFoldDB" id="K5WJY5"/>
<dbReference type="SUPFAM" id="SSF47473">
    <property type="entry name" value="EF-hand"/>
    <property type="match status" value="1"/>
</dbReference>
<sequence length="841" mass="95053">MSAKTARFEDDLPSPGHPGSPFKRADSDLDLARSPRSRSPSIAETDDGEEDDYDWDAEEDLVDQEARFEQNMGLRKESWGFRRFLALTFGSLVGSTLVSGILITPALLVHFYWYKPHPNEHRRYVKDNIEAWLFWAAANLTISWYLALFVEIVPVVVNYTIAIAWGHVSENVKSRTEMYSGVKDTIKPVFYAASAWVSWVIIFTNIYGLYDMDNTDNSRAGYTVRLYDVIEFMFFFALVICGQKMLTHAIAFQFHRTAYRERLDAVQETLKVIEKLRAHRPKRSHNKSASLGFGSRSFNAFTYLSSSRPGTPTHSRGHSWNVTPSQSRAPSPSPLEHEIRIDRQDSDTTNEDIEAMLVMKSKGKHKQLRSFFSHSPERVDSDPITPSQHSHSGSASPHTYPPRHSHRGDDPEDILDVKAAVKSAAKTVKAAVLHDARNIQGRLDTDLGGLVWDVSSSYEAKRLARSMYNAFRSPGRTHLVPSDFEAAFASKEEAQEAFRVFDTDNNGDITRAEIKTTLLKVYKERRSLSRSMRDVGVALQTLDNILLFFALVILFFISLSVFGVSVGNSLTSLYTLGIGLSFVFKNACSNAFDAVMFLFVTHPFDTGDRCFIDDENLVVKKMGLFATVFTRQDGTESYYFNSQLFTKFITNARRSGKTAEACTLQVHWRTPLEKLDELEKCMNNWLSKEKNRWFEPSTSVTLQNIKNMRHLEITIGISHNGNWQDWSARLTRKTAFYAAAAYYCRQLGIIAYEAPLPIAYVDPDTQEIMAYPGEDDFMDAGWDQQEVQSSPLQTSPQIPQQPSKDYRPSALGFEPPPDGPGIRARKSKSRKAGMRANGADG</sequence>
<feature type="transmembrane region" description="Helical" evidence="3">
    <location>
        <begin position="189"/>
        <end position="210"/>
    </location>
</feature>
<dbReference type="Gene3D" id="1.10.238.10">
    <property type="entry name" value="EF-hand"/>
    <property type="match status" value="1"/>
</dbReference>
<dbReference type="HOGENOM" id="CLU_011269_1_0_1"/>
<dbReference type="InterPro" id="IPR006685">
    <property type="entry name" value="MscS_channel_2nd"/>
</dbReference>
<proteinExistence type="predicted"/>
<feature type="domain" description="EF-hand" evidence="4">
    <location>
        <begin position="489"/>
        <end position="524"/>
    </location>
</feature>